<keyword evidence="5" id="KW-1185">Reference proteome</keyword>
<dbReference type="PANTHER" id="PTHR46268:SF6">
    <property type="entry name" value="UNIVERSAL STRESS PROTEIN UP12"/>
    <property type="match status" value="1"/>
</dbReference>
<dbReference type="SUPFAM" id="SSF52402">
    <property type="entry name" value="Adenine nucleotide alpha hydrolases-like"/>
    <property type="match status" value="1"/>
</dbReference>
<dbReference type="RefSeq" id="WP_263234352.1">
    <property type="nucleotide sequence ID" value="NZ_CP106793.1"/>
</dbReference>
<proteinExistence type="inferred from homology"/>
<reference evidence="4" key="1">
    <citation type="submission" date="2022-10" db="EMBL/GenBank/DDBJ databases">
        <authorList>
            <person name="Mo P."/>
        </authorList>
    </citation>
    <scope>NUCLEOTIDE SEQUENCE</scope>
    <source>
        <strain evidence="4">HUAS 13-4</strain>
    </source>
</reference>
<evidence type="ECO:0000313" key="4">
    <source>
        <dbReference type="EMBL" id="UXY24120.1"/>
    </source>
</evidence>
<feature type="region of interest" description="Disordered" evidence="2">
    <location>
        <begin position="139"/>
        <end position="165"/>
    </location>
</feature>
<evidence type="ECO:0000313" key="5">
    <source>
        <dbReference type="Proteomes" id="UP001061298"/>
    </source>
</evidence>
<evidence type="ECO:0000259" key="3">
    <source>
        <dbReference type="Pfam" id="PF00582"/>
    </source>
</evidence>
<organism evidence="4 5">
    <name type="scientific">Streptomyces cynarae</name>
    <dbReference type="NCBI Taxonomy" id="2981134"/>
    <lineage>
        <taxon>Bacteria</taxon>
        <taxon>Bacillati</taxon>
        <taxon>Actinomycetota</taxon>
        <taxon>Actinomycetes</taxon>
        <taxon>Kitasatosporales</taxon>
        <taxon>Streptomycetaceae</taxon>
        <taxon>Streptomyces</taxon>
    </lineage>
</organism>
<feature type="compositionally biased region" description="Low complexity" evidence="2">
    <location>
        <begin position="145"/>
        <end position="157"/>
    </location>
</feature>
<sequence>MFQHILVAIDSDPGRHSTLRLAGDVARLTQATVSVLHIAATAASLAAVVPLEDDVEAKAVLDEAVAELRDSGVAADGTVVRALTTQIAATISATAEDAGADLIVISPHHRGTVEAFFHPRVSDAVAHASKVAVLLAPEESAARENSSQNSLPTSTSSHDALTKRP</sequence>
<dbReference type="Proteomes" id="UP001061298">
    <property type="component" value="Chromosome"/>
</dbReference>
<evidence type="ECO:0000256" key="1">
    <source>
        <dbReference type="ARBA" id="ARBA00008791"/>
    </source>
</evidence>
<protein>
    <submittedName>
        <fullName evidence="4">Universal stress protein</fullName>
    </submittedName>
</protein>
<gene>
    <name evidence="4" type="ORF">N8I84_39580</name>
</gene>
<dbReference type="PANTHER" id="PTHR46268">
    <property type="entry name" value="STRESS RESPONSE PROTEIN NHAX"/>
    <property type="match status" value="1"/>
</dbReference>
<dbReference type="Gene3D" id="3.40.50.620">
    <property type="entry name" value="HUPs"/>
    <property type="match status" value="1"/>
</dbReference>
<name>A0ABY6EC32_9ACTN</name>
<dbReference type="Pfam" id="PF00582">
    <property type="entry name" value="Usp"/>
    <property type="match status" value="1"/>
</dbReference>
<evidence type="ECO:0000256" key="2">
    <source>
        <dbReference type="SAM" id="MobiDB-lite"/>
    </source>
</evidence>
<feature type="domain" description="UspA" evidence="3">
    <location>
        <begin position="1"/>
        <end position="136"/>
    </location>
</feature>
<dbReference type="EMBL" id="CP106793">
    <property type="protein sequence ID" value="UXY24120.1"/>
    <property type="molecule type" value="Genomic_DNA"/>
</dbReference>
<dbReference type="InterPro" id="IPR014729">
    <property type="entry name" value="Rossmann-like_a/b/a_fold"/>
</dbReference>
<comment type="similarity">
    <text evidence="1">Belongs to the universal stress protein A family.</text>
</comment>
<accession>A0ABY6EC32</accession>
<dbReference type="InterPro" id="IPR006016">
    <property type="entry name" value="UspA"/>
</dbReference>
<dbReference type="CDD" id="cd00293">
    <property type="entry name" value="USP-like"/>
    <property type="match status" value="1"/>
</dbReference>